<protein>
    <submittedName>
        <fullName evidence="1">Uncharacterized protein</fullName>
    </submittedName>
</protein>
<comment type="caution">
    <text evidence="1">The sequence shown here is derived from an EMBL/GenBank/DDBJ whole genome shotgun (WGS) entry which is preliminary data.</text>
</comment>
<reference evidence="1 2" key="1">
    <citation type="journal article" date="2016" name="Nat. Commun.">
        <title>Thousands of microbial genomes shed light on interconnected biogeochemical processes in an aquifer system.</title>
        <authorList>
            <person name="Anantharaman K."/>
            <person name="Brown C.T."/>
            <person name="Hug L.A."/>
            <person name="Sharon I."/>
            <person name="Castelle C.J."/>
            <person name="Probst A.J."/>
            <person name="Thomas B.C."/>
            <person name="Singh A."/>
            <person name="Wilkins M.J."/>
            <person name="Karaoz U."/>
            <person name="Brodie E.L."/>
            <person name="Williams K.H."/>
            <person name="Hubbard S.S."/>
            <person name="Banfield J.F."/>
        </authorList>
    </citation>
    <scope>NUCLEOTIDE SEQUENCE [LARGE SCALE GENOMIC DNA]</scope>
</reference>
<organism evidence="1 2">
    <name type="scientific">Candidatus Magasanikbacteria bacterium RIFCSPHIGHO2_01_FULL_47_8</name>
    <dbReference type="NCBI Taxonomy" id="1798673"/>
    <lineage>
        <taxon>Bacteria</taxon>
        <taxon>Candidatus Magasanikiibacteriota</taxon>
    </lineage>
</organism>
<dbReference type="AlphaFoldDB" id="A0A1F6MAW3"/>
<name>A0A1F6MAW3_9BACT</name>
<dbReference type="EMBL" id="MFPU01000081">
    <property type="protein sequence ID" value="OGH68781.1"/>
    <property type="molecule type" value="Genomic_DNA"/>
</dbReference>
<evidence type="ECO:0000313" key="2">
    <source>
        <dbReference type="Proteomes" id="UP000177953"/>
    </source>
</evidence>
<proteinExistence type="predicted"/>
<evidence type="ECO:0000313" key="1">
    <source>
        <dbReference type="EMBL" id="OGH68781.1"/>
    </source>
</evidence>
<gene>
    <name evidence="1" type="ORF">A2754_03295</name>
</gene>
<dbReference type="Proteomes" id="UP000177953">
    <property type="component" value="Unassembled WGS sequence"/>
</dbReference>
<accession>A0A1F6MAW3</accession>
<sequence length="78" mass="8562">MDIAIAIVANKIAKTLNPNGRKSNIFPPSFYYSAVPEIDGNSMFCLESKGYLFFRLCLAVGAGPFADSVREIGDRTRD</sequence>